<feature type="domain" description="Aldehyde dehydrogenase" evidence="4">
    <location>
        <begin position="3"/>
        <end position="65"/>
    </location>
</feature>
<dbReference type="PANTHER" id="PTHR43570:SF35">
    <property type="entry name" value="ALDEHYDE DEHYDROGENASE"/>
    <property type="match status" value="1"/>
</dbReference>
<dbReference type="GO" id="GO:0004029">
    <property type="term" value="F:aldehyde dehydrogenase (NAD+) activity"/>
    <property type="evidence" value="ECO:0007669"/>
    <property type="project" value="TreeGrafter"/>
</dbReference>
<evidence type="ECO:0000259" key="4">
    <source>
        <dbReference type="Pfam" id="PF00171"/>
    </source>
</evidence>
<protein>
    <submittedName>
        <fullName evidence="6">Aldehyde dehydrogenase family 3 member B2-like</fullName>
    </submittedName>
</protein>
<proteinExistence type="inferred from homology"/>
<sequence length="106" mass="11496">PLALYAFSNSSQVVEQVLARTSSGCFGGNDGFMYMALPSLPFGGVGASGMGRYHGKFSFDTFSHHRACLVCSPCLEKVNAIRYPPYPDSKKKLMHWAMGSHGCTLL</sequence>
<dbReference type="InterPro" id="IPR016161">
    <property type="entry name" value="Ald_DH/histidinol_DH"/>
</dbReference>
<dbReference type="InterPro" id="IPR016162">
    <property type="entry name" value="Ald_DH_N"/>
</dbReference>
<dbReference type="Gene3D" id="3.40.309.10">
    <property type="entry name" value="Aldehyde Dehydrogenase, Chain A, domain 2"/>
    <property type="match status" value="1"/>
</dbReference>
<dbReference type="SUPFAM" id="SSF53720">
    <property type="entry name" value="ALDH-like"/>
    <property type="match status" value="1"/>
</dbReference>
<dbReference type="GeneID" id="103249497"/>
<dbReference type="Pfam" id="PF00171">
    <property type="entry name" value="Aldedh"/>
    <property type="match status" value="1"/>
</dbReference>
<accession>A0A1U7SEJ9</accession>
<organism evidence="5 6">
    <name type="scientific">Carlito syrichta</name>
    <name type="common">Philippine tarsier</name>
    <name type="synonym">Tarsius syrichta</name>
    <dbReference type="NCBI Taxonomy" id="1868482"/>
    <lineage>
        <taxon>Eukaryota</taxon>
        <taxon>Metazoa</taxon>
        <taxon>Chordata</taxon>
        <taxon>Craniata</taxon>
        <taxon>Vertebrata</taxon>
        <taxon>Euteleostomi</taxon>
        <taxon>Mammalia</taxon>
        <taxon>Eutheria</taxon>
        <taxon>Euarchontoglires</taxon>
        <taxon>Primates</taxon>
        <taxon>Haplorrhini</taxon>
        <taxon>Tarsiiformes</taxon>
        <taxon>Tarsiidae</taxon>
        <taxon>Carlito</taxon>
    </lineage>
</organism>
<dbReference type="KEGG" id="csyr:103249497"/>
<keyword evidence="3" id="KW-0520">NAD</keyword>
<dbReference type="InterPro" id="IPR012394">
    <property type="entry name" value="Aldehyde_DH_NAD(P)"/>
</dbReference>
<keyword evidence="5" id="KW-1185">Reference proteome</keyword>
<dbReference type="InterPro" id="IPR016163">
    <property type="entry name" value="Ald_DH_C"/>
</dbReference>
<evidence type="ECO:0000256" key="3">
    <source>
        <dbReference type="ARBA" id="ARBA00023027"/>
    </source>
</evidence>
<keyword evidence="2" id="KW-0560">Oxidoreductase</keyword>
<evidence type="ECO:0000313" key="6">
    <source>
        <dbReference type="RefSeq" id="XP_008046319.2"/>
    </source>
</evidence>
<dbReference type="OrthoDB" id="440325at2759"/>
<reference evidence="6" key="1">
    <citation type="submission" date="2025-08" db="UniProtKB">
        <authorList>
            <consortium name="RefSeq"/>
        </authorList>
    </citation>
    <scope>IDENTIFICATION</scope>
</reference>
<dbReference type="GO" id="GO:0005737">
    <property type="term" value="C:cytoplasm"/>
    <property type="evidence" value="ECO:0007669"/>
    <property type="project" value="TreeGrafter"/>
</dbReference>
<evidence type="ECO:0000256" key="2">
    <source>
        <dbReference type="ARBA" id="ARBA00023002"/>
    </source>
</evidence>
<evidence type="ECO:0000256" key="1">
    <source>
        <dbReference type="ARBA" id="ARBA00009986"/>
    </source>
</evidence>
<comment type="similarity">
    <text evidence="1">Belongs to the aldehyde dehydrogenase family.</text>
</comment>
<name>A0A1U7SEJ9_CARSF</name>
<dbReference type="GO" id="GO:0004028">
    <property type="term" value="F:3-chloroallyl aldehyde dehydrogenase activity"/>
    <property type="evidence" value="ECO:0007669"/>
    <property type="project" value="TreeGrafter"/>
</dbReference>
<dbReference type="AlphaFoldDB" id="A0A1U7SEJ9"/>
<evidence type="ECO:0000313" key="5">
    <source>
        <dbReference type="Proteomes" id="UP000189704"/>
    </source>
</evidence>
<dbReference type="Proteomes" id="UP000189704">
    <property type="component" value="Unplaced"/>
</dbReference>
<dbReference type="InterPro" id="IPR015590">
    <property type="entry name" value="Aldehyde_DH_dom"/>
</dbReference>
<dbReference type="PANTHER" id="PTHR43570">
    <property type="entry name" value="ALDEHYDE DEHYDROGENASE"/>
    <property type="match status" value="1"/>
</dbReference>
<feature type="non-terminal residue" evidence="6">
    <location>
        <position position="1"/>
    </location>
</feature>
<dbReference type="RefSeq" id="XP_008046319.2">
    <property type="nucleotide sequence ID" value="XM_008048128.2"/>
</dbReference>
<dbReference type="GO" id="GO:0006081">
    <property type="term" value="P:aldehyde metabolic process"/>
    <property type="evidence" value="ECO:0007669"/>
    <property type="project" value="InterPro"/>
</dbReference>
<dbReference type="Gene3D" id="3.40.605.10">
    <property type="entry name" value="Aldehyde Dehydrogenase, Chain A, domain 1"/>
    <property type="match status" value="1"/>
</dbReference>
<gene>
    <name evidence="6" type="primary">LOC103249497</name>
</gene>